<keyword evidence="4" id="KW-0677">Repeat</keyword>
<feature type="compositionally biased region" description="Acidic residues" evidence="9">
    <location>
        <begin position="258"/>
        <end position="268"/>
    </location>
</feature>
<evidence type="ECO:0000256" key="6">
    <source>
        <dbReference type="ARBA" id="ARBA00023163"/>
    </source>
</evidence>
<dbReference type="SMART" id="SM00667">
    <property type="entry name" value="LisH"/>
    <property type="match status" value="1"/>
</dbReference>
<evidence type="ECO:0000256" key="3">
    <source>
        <dbReference type="ARBA" id="ARBA00022574"/>
    </source>
</evidence>
<keyword evidence="3 8" id="KW-0853">WD repeat</keyword>
<evidence type="ECO:0000256" key="5">
    <source>
        <dbReference type="ARBA" id="ARBA00023015"/>
    </source>
</evidence>
<protein>
    <recommendedName>
        <fullName evidence="10">TFIID subunit TAF5 NTD2 domain-containing protein</fullName>
    </recommendedName>
</protein>
<proteinExistence type="inferred from homology"/>
<feature type="repeat" description="WD" evidence="8">
    <location>
        <begin position="416"/>
        <end position="457"/>
    </location>
</feature>
<dbReference type="Proteomes" id="UP000594262">
    <property type="component" value="Unplaced"/>
</dbReference>
<feature type="region of interest" description="Disordered" evidence="9">
    <location>
        <begin position="256"/>
        <end position="309"/>
    </location>
</feature>
<dbReference type="SMART" id="SM00320">
    <property type="entry name" value="WD40"/>
    <property type="match status" value="6"/>
</dbReference>
<feature type="repeat" description="WD" evidence="8">
    <location>
        <begin position="500"/>
        <end position="541"/>
    </location>
</feature>
<dbReference type="EnsemblMetazoa" id="CLYHEMT017402.1">
    <property type="protein sequence ID" value="CLYHEMP017402.1"/>
    <property type="gene ID" value="CLYHEMG017402"/>
</dbReference>
<dbReference type="CDD" id="cd08044">
    <property type="entry name" value="TAF5_NTD2"/>
    <property type="match status" value="1"/>
</dbReference>
<dbReference type="RefSeq" id="XP_066929107.1">
    <property type="nucleotide sequence ID" value="XM_067073006.1"/>
</dbReference>
<evidence type="ECO:0000256" key="8">
    <source>
        <dbReference type="PROSITE-ProRule" id="PRU00221"/>
    </source>
</evidence>
<evidence type="ECO:0000313" key="12">
    <source>
        <dbReference type="Proteomes" id="UP000594262"/>
    </source>
</evidence>
<dbReference type="PROSITE" id="PS50294">
    <property type="entry name" value="WD_REPEATS_REGION"/>
    <property type="match status" value="5"/>
</dbReference>
<dbReference type="SUPFAM" id="SSF160897">
    <property type="entry name" value="Taf5 N-terminal domain-like"/>
    <property type="match status" value="1"/>
</dbReference>
<feature type="domain" description="TFIID subunit TAF5 NTD2" evidence="10">
    <location>
        <begin position="78"/>
        <end position="206"/>
    </location>
</feature>
<comment type="subcellular location">
    <subcellularLocation>
        <location evidence="1">Nucleus</location>
    </subcellularLocation>
</comment>
<evidence type="ECO:0000256" key="4">
    <source>
        <dbReference type="ARBA" id="ARBA00022737"/>
    </source>
</evidence>
<evidence type="ECO:0000259" key="10">
    <source>
        <dbReference type="Pfam" id="PF04494"/>
    </source>
</evidence>
<feature type="repeat" description="WD" evidence="8">
    <location>
        <begin position="542"/>
        <end position="583"/>
    </location>
</feature>
<dbReference type="GO" id="GO:0005669">
    <property type="term" value="C:transcription factor TFIID complex"/>
    <property type="evidence" value="ECO:0007669"/>
    <property type="project" value="TreeGrafter"/>
</dbReference>
<keyword evidence="6" id="KW-0804">Transcription</keyword>
<dbReference type="InterPro" id="IPR020472">
    <property type="entry name" value="WD40_PAC1"/>
</dbReference>
<evidence type="ECO:0000256" key="2">
    <source>
        <dbReference type="ARBA" id="ARBA00009435"/>
    </source>
</evidence>
<dbReference type="InterPro" id="IPR037264">
    <property type="entry name" value="TFIID_NTD2_sf"/>
</dbReference>
<dbReference type="Gene3D" id="1.25.40.500">
    <property type="entry name" value="TFIID subunit TAF5, NTD2 domain"/>
    <property type="match status" value="1"/>
</dbReference>
<keyword evidence="12" id="KW-1185">Reference proteome</keyword>
<dbReference type="PROSITE" id="PS50082">
    <property type="entry name" value="WD_REPEATS_2"/>
    <property type="match status" value="6"/>
</dbReference>
<dbReference type="AlphaFoldDB" id="A0A7M5X5Z0"/>
<dbReference type="GO" id="GO:0016251">
    <property type="term" value="F:RNA polymerase II general transcription initiation factor activity"/>
    <property type="evidence" value="ECO:0007669"/>
    <property type="project" value="TreeGrafter"/>
</dbReference>
<feature type="compositionally biased region" description="Basic and acidic residues" evidence="9">
    <location>
        <begin position="284"/>
        <end position="309"/>
    </location>
</feature>
<keyword evidence="7" id="KW-0539">Nucleus</keyword>
<dbReference type="GO" id="GO:0006367">
    <property type="term" value="P:transcription initiation at RNA polymerase II promoter"/>
    <property type="evidence" value="ECO:0007669"/>
    <property type="project" value="TreeGrafter"/>
</dbReference>
<dbReference type="InterPro" id="IPR036322">
    <property type="entry name" value="WD40_repeat_dom_sf"/>
</dbReference>
<dbReference type="InterPro" id="IPR019775">
    <property type="entry name" value="WD40_repeat_CS"/>
</dbReference>
<dbReference type="OrthoDB" id="10266330at2759"/>
<keyword evidence="5" id="KW-0805">Transcription regulation</keyword>
<dbReference type="InterPro" id="IPR006594">
    <property type="entry name" value="LisH"/>
</dbReference>
<dbReference type="Pfam" id="PF00400">
    <property type="entry name" value="WD40"/>
    <property type="match status" value="6"/>
</dbReference>
<dbReference type="PANTHER" id="PTHR19879">
    <property type="entry name" value="TRANSCRIPTION INITIATION FACTOR TFIID"/>
    <property type="match status" value="1"/>
</dbReference>
<dbReference type="GeneID" id="136816681"/>
<dbReference type="CDD" id="cd00200">
    <property type="entry name" value="WD40"/>
    <property type="match status" value="1"/>
</dbReference>
<evidence type="ECO:0000256" key="9">
    <source>
        <dbReference type="SAM" id="MobiDB-lite"/>
    </source>
</evidence>
<dbReference type="PANTHER" id="PTHR19879:SF1">
    <property type="entry name" value="CANNONBALL-RELATED"/>
    <property type="match status" value="1"/>
</dbReference>
<evidence type="ECO:0000313" key="11">
    <source>
        <dbReference type="EnsemblMetazoa" id="CLYHEMP017402.1"/>
    </source>
</evidence>
<reference evidence="11" key="1">
    <citation type="submission" date="2021-01" db="UniProtKB">
        <authorList>
            <consortium name="EnsemblMetazoa"/>
        </authorList>
    </citation>
    <scope>IDENTIFICATION</scope>
</reference>
<evidence type="ECO:0000256" key="7">
    <source>
        <dbReference type="ARBA" id="ARBA00023242"/>
    </source>
</evidence>
<organism evidence="11 12">
    <name type="scientific">Clytia hemisphaerica</name>
    <dbReference type="NCBI Taxonomy" id="252671"/>
    <lineage>
        <taxon>Eukaryota</taxon>
        <taxon>Metazoa</taxon>
        <taxon>Cnidaria</taxon>
        <taxon>Hydrozoa</taxon>
        <taxon>Hydroidolina</taxon>
        <taxon>Leptothecata</taxon>
        <taxon>Obeliida</taxon>
        <taxon>Clytiidae</taxon>
        <taxon>Clytia</taxon>
    </lineage>
</organism>
<evidence type="ECO:0000256" key="1">
    <source>
        <dbReference type="ARBA" id="ARBA00004123"/>
    </source>
</evidence>
<dbReference type="PROSITE" id="PS50896">
    <property type="entry name" value="LISH"/>
    <property type="match status" value="1"/>
</dbReference>
<dbReference type="InterPro" id="IPR007582">
    <property type="entry name" value="TFIID_NTD2"/>
</dbReference>
<accession>A0A7M5X5Z0</accession>
<feature type="repeat" description="WD" evidence="8">
    <location>
        <begin position="584"/>
        <end position="618"/>
    </location>
</feature>
<dbReference type="InterPro" id="IPR015943">
    <property type="entry name" value="WD40/YVTN_repeat-like_dom_sf"/>
</dbReference>
<sequence>MSSILQQAQAQNAANIDKNEKQSLLAVLQFLKKKNLKEAEEVLRREAGLDSVSAEVVTTSANNEPDLTNVLSEYESDGDPLRYEEYYQSLQKFVEQSLDTHKHELSLVLYPVFVHLYLECIYKGYETEAEKFYEKFSKYQESYRNEDLEKLRILKRKNHLQTNNEYLNLFRSSKYVIKMARESFNVLKKHLQANQQEVLLNLIQQHFHLDVFDGRPRSKRAIEATTGYLTGEAPPDANKVKMFYGMPFDSELIHALNDDGDSEEDGETSQEKDGKEKPKKKKSKKDDSKKRHATDPHAPKADRIPYPKLKDHEKRSKILKYKEVSKRLHVGREKIPSICFYTFLHSTEKINCLDISEDSSLIACGFDDSSIKIWSLTPSKLRTLKTPNELSKIDKEADDVLERIMNDKSATDCRTLCGHSGPVYGLNFNSDKSFLISSSEDGTIRLWSLHTFTNLVVYKGHLYPVWDVQFSPQGYYFASCSYDRTVRLWSTENAQPLRIFAGHLSDVNVVDFHPNGNYIATGSSDRTVRIWDLSTGNSVRLFTGHKAGVQTVKFSPDGRYLVSAGLDKRILLWDVAESAPVADFNGHTACINTLCFSREGHVLASGGLDNCIKLWDIKRACHMDDDLDQKPASSTNSYEIGSYVTKSTPVHKLHFTRKNLLLGSGPFVNLT</sequence>
<dbReference type="InterPro" id="IPR001680">
    <property type="entry name" value="WD40_rpt"/>
</dbReference>
<dbReference type="SUPFAM" id="SSF50978">
    <property type="entry name" value="WD40 repeat-like"/>
    <property type="match status" value="1"/>
</dbReference>
<dbReference type="PROSITE" id="PS00678">
    <property type="entry name" value="WD_REPEATS_1"/>
    <property type="match status" value="3"/>
</dbReference>
<dbReference type="PRINTS" id="PR00320">
    <property type="entry name" value="GPROTEINBRPT"/>
</dbReference>
<feature type="repeat" description="WD" evidence="8">
    <location>
        <begin position="458"/>
        <end position="499"/>
    </location>
</feature>
<name>A0A7M5X5Z0_9CNID</name>
<comment type="similarity">
    <text evidence="2">Belongs to the WD repeat TAF5 family.</text>
</comment>
<dbReference type="Gene3D" id="2.130.10.10">
    <property type="entry name" value="YVTN repeat-like/Quinoprotein amine dehydrogenase"/>
    <property type="match status" value="2"/>
</dbReference>
<feature type="repeat" description="WD" evidence="8">
    <location>
        <begin position="343"/>
        <end position="384"/>
    </location>
</feature>
<dbReference type="Pfam" id="PF04494">
    <property type="entry name" value="TFIID_NTD2"/>
    <property type="match status" value="1"/>
</dbReference>